<feature type="compositionally biased region" description="Basic residues" evidence="1">
    <location>
        <begin position="399"/>
        <end position="412"/>
    </location>
</feature>
<dbReference type="PANTHER" id="PTHR21449:SF5">
    <property type="entry name" value="CUB DOMAIN-CONTAINING PROTEIN-RELATED"/>
    <property type="match status" value="1"/>
</dbReference>
<keyword evidence="2" id="KW-0732">Signal</keyword>
<proteinExistence type="predicted"/>
<evidence type="ECO:0000256" key="1">
    <source>
        <dbReference type="SAM" id="MobiDB-lite"/>
    </source>
</evidence>
<evidence type="ECO:0000256" key="2">
    <source>
        <dbReference type="SAM" id="SignalP"/>
    </source>
</evidence>
<organism evidence="3 4">
    <name type="scientific">Caenorhabditis japonica</name>
    <dbReference type="NCBI Taxonomy" id="281687"/>
    <lineage>
        <taxon>Eukaryota</taxon>
        <taxon>Metazoa</taxon>
        <taxon>Ecdysozoa</taxon>
        <taxon>Nematoda</taxon>
        <taxon>Chromadorea</taxon>
        <taxon>Rhabditida</taxon>
        <taxon>Rhabditina</taxon>
        <taxon>Rhabditomorpha</taxon>
        <taxon>Rhabditoidea</taxon>
        <taxon>Rhabditidae</taxon>
        <taxon>Peloderinae</taxon>
        <taxon>Caenorhabditis</taxon>
    </lineage>
</organism>
<dbReference type="AlphaFoldDB" id="A0A8R1DGA7"/>
<evidence type="ECO:0000313" key="4">
    <source>
        <dbReference type="Proteomes" id="UP000005237"/>
    </source>
</evidence>
<keyword evidence="4" id="KW-1185">Reference proteome</keyword>
<feature type="compositionally biased region" description="Acidic residues" evidence="1">
    <location>
        <begin position="283"/>
        <end position="296"/>
    </location>
</feature>
<feature type="region of interest" description="Disordered" evidence="1">
    <location>
        <begin position="231"/>
        <end position="431"/>
    </location>
</feature>
<protein>
    <submittedName>
        <fullName evidence="3">Uncharacterized protein</fullName>
    </submittedName>
</protein>
<dbReference type="PANTHER" id="PTHR21449">
    <property type="entry name" value="PROTEIN CBG05271-RELATED"/>
    <property type="match status" value="1"/>
</dbReference>
<reference evidence="3" key="2">
    <citation type="submission" date="2022-06" db="UniProtKB">
        <authorList>
            <consortium name="EnsemblMetazoa"/>
        </authorList>
    </citation>
    <scope>IDENTIFICATION</scope>
    <source>
        <strain evidence="3">DF5081</strain>
    </source>
</reference>
<feature type="compositionally biased region" description="Basic residues" evidence="1">
    <location>
        <begin position="356"/>
        <end position="375"/>
    </location>
</feature>
<feature type="signal peptide" evidence="2">
    <location>
        <begin position="1"/>
        <end position="16"/>
    </location>
</feature>
<name>A0A8R1DGA7_CAEJA</name>
<feature type="compositionally biased region" description="Acidic residues" evidence="1">
    <location>
        <begin position="342"/>
        <end position="352"/>
    </location>
</feature>
<feature type="compositionally biased region" description="Basic residues" evidence="1">
    <location>
        <begin position="327"/>
        <end position="337"/>
    </location>
</feature>
<reference evidence="4" key="1">
    <citation type="submission" date="2010-08" db="EMBL/GenBank/DDBJ databases">
        <authorList>
            <consortium name="Caenorhabditis japonica Sequencing Consortium"/>
            <person name="Wilson R.K."/>
        </authorList>
    </citation>
    <scope>NUCLEOTIDE SEQUENCE [LARGE SCALE GENOMIC DNA]</scope>
    <source>
        <strain evidence="4">DF5081</strain>
    </source>
</reference>
<feature type="compositionally biased region" description="Basic and acidic residues" evidence="1">
    <location>
        <begin position="315"/>
        <end position="326"/>
    </location>
</feature>
<sequence>MAFWVLFPFLLALSTASPIDIDCSRQDSCFGEPKDCDPEANCDTLFQFEEDGSLNLYLRNFNNPFGYAAFAIARHPDETIEYFVCLPNERQRLRAIAELGGIILVTEQNFTNVVEKLANNYFRCFFNISELPTNFQRDQVFFISKGTFDEALVILDGVQLHNLELDDEDDDDDFDDDSILPTIHYIGAPMPRAAVEDVFSEADAETLSDAISRMQKVSRSKDDDKELEKLVEKKTRHRAEKREENSIPDSYEDEEEDRKPRRYSKNRSSSLSRLKHPSRSEETQDEDEEQDEDDLEKDQRPRRRDSSARRRSSSRNKDESEEEPPRRNNRLQKRRPSRHGDDEEDEDEEEEDEKRYPRKRDHRRHRNRNRNHNSNRKTEEEEEEDADEEEDVYDDKPSKTNRRRQNKNNKRKNHDDEEYDEDSESDSSNIRLDFNTVLFCVVHYWFL</sequence>
<evidence type="ECO:0000313" key="3">
    <source>
        <dbReference type="EnsemblMetazoa" id="CJA01862.1"/>
    </source>
</evidence>
<feature type="compositionally biased region" description="Acidic residues" evidence="1">
    <location>
        <begin position="416"/>
        <end position="425"/>
    </location>
</feature>
<feature type="compositionally biased region" description="Acidic residues" evidence="1">
    <location>
        <begin position="380"/>
        <end position="393"/>
    </location>
</feature>
<dbReference type="Proteomes" id="UP000005237">
    <property type="component" value="Unassembled WGS sequence"/>
</dbReference>
<dbReference type="EnsemblMetazoa" id="CJA01862.1">
    <property type="protein sequence ID" value="CJA01862.1"/>
    <property type="gene ID" value="WBGene00121066"/>
</dbReference>
<accession>A0A8R1DGA7</accession>
<feature type="chain" id="PRO_5035895510" evidence="2">
    <location>
        <begin position="17"/>
        <end position="447"/>
    </location>
</feature>